<dbReference type="InterPro" id="IPR000422">
    <property type="entry name" value="DHBP_synthase_RibB"/>
</dbReference>
<evidence type="ECO:0000256" key="4">
    <source>
        <dbReference type="ARBA" id="ARBA00022723"/>
    </source>
</evidence>
<sequence length="298" mass="31266">MPSSTLPASAFDTIPDAIAAFRNGEFLVVLDDPSRENEADLIISAQSITTAQMAFMIRHSSGLICAPLAPHLTESLELPQMVPLTATQDSRGTAYTLSVDAADPSVTTGISAHDRALTCRTLAAKGSNHGPNGLHDPPLLRPHLRTASPPPHRDPRGTAYTLSVDAADPSVTTGISAHDRALTCRTLAAKGSKPADLRRPGHVFPLRAREGGVRVRPGHTEAAVDFARLAGTGDAGVICELVEDGVEVEGKALREGGGMMRAEGCIAFARKFALKVVTIADLVAYLEKTEGKVEANGA</sequence>
<dbReference type="UniPathway" id="UPA00275"/>
<comment type="pathway">
    <text evidence="1">Cofactor biosynthesis; riboflavin biosynthesis; 2-hydroxy-3-oxobutyl phosphate from D-ribulose 5-phosphate: step 1/1.</text>
</comment>
<dbReference type="GO" id="GO:0009231">
    <property type="term" value="P:riboflavin biosynthetic process"/>
    <property type="evidence" value="ECO:0007669"/>
    <property type="project" value="UniProtKB-UniPathway"/>
</dbReference>
<dbReference type="PANTHER" id="PTHR21327">
    <property type="entry name" value="GTP CYCLOHYDROLASE II-RELATED"/>
    <property type="match status" value="1"/>
</dbReference>
<organism evidence="5 6">
    <name type="scientific">Verticillium longisporum</name>
    <name type="common">Verticillium dahliae var. longisporum</name>
    <dbReference type="NCBI Taxonomy" id="100787"/>
    <lineage>
        <taxon>Eukaryota</taxon>
        <taxon>Fungi</taxon>
        <taxon>Dikarya</taxon>
        <taxon>Ascomycota</taxon>
        <taxon>Pezizomycotina</taxon>
        <taxon>Sordariomycetes</taxon>
        <taxon>Hypocreomycetidae</taxon>
        <taxon>Glomerellales</taxon>
        <taxon>Plectosphaerellaceae</taxon>
        <taxon>Verticillium</taxon>
    </lineage>
</organism>
<dbReference type="PANTHER" id="PTHR21327:SF18">
    <property type="entry name" value="3,4-DIHYDROXY-2-BUTANONE 4-PHOSPHATE SYNTHASE"/>
    <property type="match status" value="1"/>
</dbReference>
<evidence type="ECO:0000256" key="2">
    <source>
        <dbReference type="ARBA" id="ARBA00012153"/>
    </source>
</evidence>
<dbReference type="Pfam" id="PF00926">
    <property type="entry name" value="DHBP_synthase"/>
    <property type="match status" value="2"/>
</dbReference>
<dbReference type="AlphaFoldDB" id="A0A0G4KSB5"/>
<dbReference type="GO" id="GO:0008686">
    <property type="term" value="F:3,4-dihydroxy-2-butanone-4-phosphate synthase activity"/>
    <property type="evidence" value="ECO:0007669"/>
    <property type="project" value="UniProtKB-EC"/>
</dbReference>
<dbReference type="GO" id="GO:0005829">
    <property type="term" value="C:cytosol"/>
    <property type="evidence" value="ECO:0007669"/>
    <property type="project" value="TreeGrafter"/>
</dbReference>
<evidence type="ECO:0000256" key="3">
    <source>
        <dbReference type="ARBA" id="ARBA00022619"/>
    </source>
</evidence>
<dbReference type="PIRSF" id="PIRSF001259">
    <property type="entry name" value="RibA"/>
    <property type="match status" value="1"/>
</dbReference>
<dbReference type="EMBL" id="CVQI01003335">
    <property type="protein sequence ID" value="CRK12622.1"/>
    <property type="molecule type" value="Genomic_DNA"/>
</dbReference>
<proteinExistence type="predicted"/>
<reference evidence="6" key="1">
    <citation type="submission" date="2015-05" db="EMBL/GenBank/DDBJ databases">
        <authorList>
            <person name="Fogelqvist Johan"/>
        </authorList>
    </citation>
    <scope>NUCLEOTIDE SEQUENCE [LARGE SCALE GENOMIC DNA]</scope>
</reference>
<accession>A0A0G4KSB5</accession>
<protein>
    <recommendedName>
        <fullName evidence="2">3,4-dihydroxy-2-butanone-4-phosphate synthase</fullName>
        <ecNumber evidence="2">4.1.99.12</ecNumber>
    </recommendedName>
</protein>
<dbReference type="InterPro" id="IPR017945">
    <property type="entry name" value="DHBP_synth_RibB-like_a/b_dom"/>
</dbReference>
<dbReference type="Proteomes" id="UP000045706">
    <property type="component" value="Unassembled WGS sequence"/>
</dbReference>
<dbReference type="SUPFAM" id="SSF55821">
    <property type="entry name" value="YrdC/RibB"/>
    <property type="match status" value="2"/>
</dbReference>
<dbReference type="EC" id="4.1.99.12" evidence="2"/>
<evidence type="ECO:0000256" key="1">
    <source>
        <dbReference type="ARBA" id="ARBA00004904"/>
    </source>
</evidence>
<evidence type="ECO:0000313" key="6">
    <source>
        <dbReference type="Proteomes" id="UP000045706"/>
    </source>
</evidence>
<dbReference type="GO" id="GO:0046872">
    <property type="term" value="F:metal ion binding"/>
    <property type="evidence" value="ECO:0007669"/>
    <property type="project" value="UniProtKB-KW"/>
</dbReference>
<gene>
    <name evidence="5" type="ORF">BN1723_001871</name>
</gene>
<keyword evidence="3" id="KW-0686">Riboflavin biosynthesis</keyword>
<dbReference type="GO" id="GO:0005758">
    <property type="term" value="C:mitochondrial intermembrane space"/>
    <property type="evidence" value="ECO:0007669"/>
    <property type="project" value="TreeGrafter"/>
</dbReference>
<name>A0A0G4KSB5_VERLO</name>
<dbReference type="Gene3D" id="3.90.870.10">
    <property type="entry name" value="DHBP synthase"/>
    <property type="match status" value="2"/>
</dbReference>
<evidence type="ECO:0000313" key="5">
    <source>
        <dbReference type="EMBL" id="CRK12622.1"/>
    </source>
</evidence>
<keyword evidence="4" id="KW-0479">Metal-binding</keyword>